<protein>
    <recommendedName>
        <fullName evidence="4">Sugar-binding protein</fullName>
    </recommendedName>
</protein>
<feature type="chain" id="PRO_5040786026" description="Sugar-binding protein" evidence="1">
    <location>
        <begin position="20"/>
        <end position="287"/>
    </location>
</feature>
<gene>
    <name evidence="2" type="ORF">OQZ29_06885</name>
</gene>
<evidence type="ECO:0000313" key="3">
    <source>
        <dbReference type="Proteomes" id="UP001142592"/>
    </source>
</evidence>
<evidence type="ECO:0000256" key="1">
    <source>
        <dbReference type="SAM" id="SignalP"/>
    </source>
</evidence>
<keyword evidence="1" id="KW-0732">Signal</keyword>
<name>A0A9X3I9E3_9SPHI</name>
<evidence type="ECO:0000313" key="2">
    <source>
        <dbReference type="EMBL" id="MCX3264463.1"/>
    </source>
</evidence>
<dbReference type="AlphaFoldDB" id="A0A9X3I9E3"/>
<dbReference type="RefSeq" id="WP_266268640.1">
    <property type="nucleotide sequence ID" value="NZ_JAPJUH010000002.1"/>
</dbReference>
<sequence length="287" mass="33986">MKKLNILFVILISTLISCAQEKTANQPKIKSEEVIFYKVDEGGTRTIREGAGMDELVEYNSDGNIEKVYVIEFDQAKNKNTYNLHERYFYEDKNLTKKEKIGYRTGEVYEEISCKYQQNKLLRKDVKTIENGKEVLKKNGSFYSEYTYEPNKETGKVYEYDEEKKTFVLAYVQHKFFDAKKNLIQEKLEDKHGEIYQQNHLTYNSENKLIKDTQSKRFPSTVTYQYNKEGDVTENNYESEGTIVTKKYAIKYDFNGNWIEKTETKTSNSKNYIPDPTYIIKRKIVYY</sequence>
<dbReference type="PROSITE" id="PS51257">
    <property type="entry name" value="PROKAR_LIPOPROTEIN"/>
    <property type="match status" value="1"/>
</dbReference>
<reference evidence="2" key="1">
    <citation type="submission" date="2022-11" db="EMBL/GenBank/DDBJ databases">
        <authorList>
            <person name="Graham C."/>
            <person name="Newman J.D."/>
        </authorList>
    </citation>
    <scope>NUCLEOTIDE SEQUENCE</scope>
    <source>
        <strain evidence="2">DSM 19486</strain>
    </source>
</reference>
<evidence type="ECO:0008006" key="4">
    <source>
        <dbReference type="Google" id="ProtNLM"/>
    </source>
</evidence>
<keyword evidence="3" id="KW-1185">Reference proteome</keyword>
<proteinExistence type="predicted"/>
<feature type="signal peptide" evidence="1">
    <location>
        <begin position="1"/>
        <end position="19"/>
    </location>
</feature>
<dbReference type="EMBL" id="JAPJUH010000002">
    <property type="protein sequence ID" value="MCX3264463.1"/>
    <property type="molecule type" value="Genomic_DNA"/>
</dbReference>
<dbReference type="Proteomes" id="UP001142592">
    <property type="component" value="Unassembled WGS sequence"/>
</dbReference>
<organism evidence="2 3">
    <name type="scientific">Pedobacter agri</name>
    <dbReference type="NCBI Taxonomy" id="454586"/>
    <lineage>
        <taxon>Bacteria</taxon>
        <taxon>Pseudomonadati</taxon>
        <taxon>Bacteroidota</taxon>
        <taxon>Sphingobacteriia</taxon>
        <taxon>Sphingobacteriales</taxon>
        <taxon>Sphingobacteriaceae</taxon>
        <taxon>Pedobacter</taxon>
    </lineage>
</organism>
<accession>A0A9X3I9E3</accession>
<comment type="caution">
    <text evidence="2">The sequence shown here is derived from an EMBL/GenBank/DDBJ whole genome shotgun (WGS) entry which is preliminary data.</text>
</comment>